<dbReference type="Pfam" id="PF00989">
    <property type="entry name" value="PAS"/>
    <property type="match status" value="1"/>
</dbReference>
<dbReference type="SMART" id="SM00086">
    <property type="entry name" value="PAC"/>
    <property type="match status" value="1"/>
</dbReference>
<dbReference type="OrthoDB" id="5503776at2"/>
<evidence type="ECO:0008006" key="6">
    <source>
        <dbReference type="Google" id="ProtNLM"/>
    </source>
</evidence>
<accession>A0A0D2J9W3</accession>
<dbReference type="InterPro" id="IPR000700">
    <property type="entry name" value="PAS-assoc_C"/>
</dbReference>
<dbReference type="GO" id="GO:0006355">
    <property type="term" value="P:regulation of DNA-templated transcription"/>
    <property type="evidence" value="ECO:0007669"/>
    <property type="project" value="InterPro"/>
</dbReference>
<dbReference type="InterPro" id="IPR035965">
    <property type="entry name" value="PAS-like_dom_sf"/>
</dbReference>
<gene>
    <name evidence="4" type="ORF">X474_07260</name>
</gene>
<dbReference type="STRING" id="1429043.X474_07260"/>
<dbReference type="PROSITE" id="PS50113">
    <property type="entry name" value="PAC"/>
    <property type="match status" value="1"/>
</dbReference>
<name>A0A0D2J9W3_9BACT</name>
<dbReference type="SUPFAM" id="SSF55785">
    <property type="entry name" value="PYP-like sensor domain (PAS domain)"/>
    <property type="match status" value="1"/>
</dbReference>
<dbReference type="Gene3D" id="3.30.450.20">
    <property type="entry name" value="PAS domain"/>
    <property type="match status" value="1"/>
</dbReference>
<evidence type="ECO:0000259" key="3">
    <source>
        <dbReference type="PROSITE" id="PS50113"/>
    </source>
</evidence>
<dbReference type="AlphaFoldDB" id="A0A0D2J9W3"/>
<organism evidence="4 5">
    <name type="scientific">Dethiosulfatarculus sandiegensis</name>
    <dbReference type="NCBI Taxonomy" id="1429043"/>
    <lineage>
        <taxon>Bacteria</taxon>
        <taxon>Pseudomonadati</taxon>
        <taxon>Thermodesulfobacteriota</taxon>
        <taxon>Desulfarculia</taxon>
        <taxon>Desulfarculales</taxon>
        <taxon>Desulfarculaceae</taxon>
        <taxon>Dethiosulfatarculus</taxon>
    </lineage>
</organism>
<dbReference type="SMART" id="SM00091">
    <property type="entry name" value="PAS"/>
    <property type="match status" value="1"/>
</dbReference>
<sequence>MKKNLRDMLNESHQKYQEIANNFSDVIWVLEVDTLTYYYVSPSVSELRGFDSKEVLGKSLEEVLTPDSYAYGLKVFKQKFKEYEEGGDPKVRMEVEVVHKSGSPVWVEFNARFFRYGDEPLMVLGISRDISDRKLLEKEQEKLIAELEEALQEKKRLLRENRILRGLLPICAECKRIRDKDGVWHDLETYISEHSEATFTHTICPRCTAKLYPGLEMPSK</sequence>
<dbReference type="NCBIfam" id="TIGR00229">
    <property type="entry name" value="sensory_box"/>
    <property type="match status" value="1"/>
</dbReference>
<dbReference type="InterPro" id="IPR013767">
    <property type="entry name" value="PAS_fold"/>
</dbReference>
<comment type="caution">
    <text evidence="4">The sequence shown here is derived from an EMBL/GenBank/DDBJ whole genome shotgun (WGS) entry which is preliminary data.</text>
</comment>
<feature type="domain" description="PAC" evidence="3">
    <location>
        <begin position="91"/>
        <end position="142"/>
    </location>
</feature>
<feature type="coiled-coil region" evidence="1">
    <location>
        <begin position="133"/>
        <end position="167"/>
    </location>
</feature>
<evidence type="ECO:0000259" key="2">
    <source>
        <dbReference type="PROSITE" id="PS50112"/>
    </source>
</evidence>
<keyword evidence="5" id="KW-1185">Reference proteome</keyword>
<reference evidence="4 5" key="1">
    <citation type="submission" date="2013-11" db="EMBL/GenBank/DDBJ databases">
        <title>Metagenomic analysis of a methanogenic consortium involved in long chain n-alkane degradation.</title>
        <authorList>
            <person name="Davidova I.A."/>
            <person name="Callaghan A.V."/>
            <person name="Wawrik B."/>
            <person name="Pruitt S."/>
            <person name="Marks C."/>
            <person name="Duncan K.E."/>
            <person name="Suflita J.M."/>
        </authorList>
    </citation>
    <scope>NUCLEOTIDE SEQUENCE [LARGE SCALE GENOMIC DNA]</scope>
    <source>
        <strain evidence="4 5">SPR</strain>
    </source>
</reference>
<keyword evidence="1" id="KW-0175">Coiled coil</keyword>
<protein>
    <recommendedName>
        <fullName evidence="6">PAS domain S-box protein</fullName>
    </recommendedName>
</protein>
<dbReference type="RefSeq" id="WP_044347559.1">
    <property type="nucleotide sequence ID" value="NZ_AZAC01000008.1"/>
</dbReference>
<dbReference type="InterPro" id="IPR000014">
    <property type="entry name" value="PAS"/>
</dbReference>
<dbReference type="InParanoid" id="A0A0D2J9W3"/>
<evidence type="ECO:0000313" key="4">
    <source>
        <dbReference type="EMBL" id="KIX14939.1"/>
    </source>
</evidence>
<feature type="domain" description="PAS" evidence="2">
    <location>
        <begin position="12"/>
        <end position="83"/>
    </location>
</feature>
<proteinExistence type="predicted"/>
<evidence type="ECO:0000313" key="5">
    <source>
        <dbReference type="Proteomes" id="UP000032233"/>
    </source>
</evidence>
<evidence type="ECO:0000256" key="1">
    <source>
        <dbReference type="SAM" id="Coils"/>
    </source>
</evidence>
<dbReference type="CDD" id="cd00130">
    <property type="entry name" value="PAS"/>
    <property type="match status" value="1"/>
</dbReference>
<dbReference type="PROSITE" id="PS50112">
    <property type="entry name" value="PAS"/>
    <property type="match status" value="1"/>
</dbReference>
<dbReference type="Proteomes" id="UP000032233">
    <property type="component" value="Unassembled WGS sequence"/>
</dbReference>
<dbReference type="EMBL" id="AZAC01000008">
    <property type="protein sequence ID" value="KIX14939.1"/>
    <property type="molecule type" value="Genomic_DNA"/>
</dbReference>
<dbReference type="InterPro" id="IPR001610">
    <property type="entry name" value="PAC"/>
</dbReference>